<proteinExistence type="inferred from homology"/>
<dbReference type="PANTHER" id="PTHR43133:SF8">
    <property type="entry name" value="RNA POLYMERASE SIGMA FACTOR HI_1459-RELATED"/>
    <property type="match status" value="1"/>
</dbReference>
<keyword evidence="3" id="KW-0731">Sigma factor</keyword>
<evidence type="ECO:0000313" key="7">
    <source>
        <dbReference type="EMBL" id="WUT47228.1"/>
    </source>
</evidence>
<dbReference type="InterPro" id="IPR007627">
    <property type="entry name" value="RNA_pol_sigma70_r2"/>
</dbReference>
<evidence type="ECO:0000256" key="5">
    <source>
        <dbReference type="ARBA" id="ARBA00023163"/>
    </source>
</evidence>
<dbReference type="Gene3D" id="1.10.10.10">
    <property type="entry name" value="Winged helix-like DNA-binding domain superfamily/Winged helix DNA-binding domain"/>
    <property type="match status" value="1"/>
</dbReference>
<evidence type="ECO:0000256" key="2">
    <source>
        <dbReference type="ARBA" id="ARBA00023015"/>
    </source>
</evidence>
<keyword evidence="2" id="KW-0805">Transcription regulation</keyword>
<sequence length="186" mass="20972">MAIEEGCTVGRRREPSGDDFDSFFRKEYRKLVGFLRWIGASQEEAEDSAQTAMLKALVKWTEIEHPRAWVRTAAERHFLRSAVRDLDAPTRAIRGGWGVSEELACPESPSRYEEQSVLALLGKLGYKQRQVMAYYIDGFCPTEIAAIIGDNPATVRSNLRSARINLDRILQENNAAVDGHGSKEER</sequence>
<dbReference type="SUPFAM" id="SSF88659">
    <property type="entry name" value="Sigma3 and sigma4 domains of RNA polymerase sigma factors"/>
    <property type="match status" value="1"/>
</dbReference>
<dbReference type="SUPFAM" id="SSF88946">
    <property type="entry name" value="Sigma2 domain of RNA polymerase sigma factors"/>
    <property type="match status" value="1"/>
</dbReference>
<evidence type="ECO:0000256" key="4">
    <source>
        <dbReference type="ARBA" id="ARBA00023125"/>
    </source>
</evidence>
<feature type="domain" description="RNA polymerase sigma-70 region 2" evidence="6">
    <location>
        <begin position="24"/>
        <end position="81"/>
    </location>
</feature>
<dbReference type="EMBL" id="CP109011">
    <property type="protein sequence ID" value="WUT47228.1"/>
    <property type="molecule type" value="Genomic_DNA"/>
</dbReference>
<dbReference type="PANTHER" id="PTHR43133">
    <property type="entry name" value="RNA POLYMERASE ECF-TYPE SIGMA FACTO"/>
    <property type="match status" value="1"/>
</dbReference>
<protein>
    <submittedName>
        <fullName evidence="7">Sigma-70 family RNA polymerase sigma factor</fullName>
    </submittedName>
</protein>
<reference evidence="7" key="1">
    <citation type="submission" date="2022-10" db="EMBL/GenBank/DDBJ databases">
        <title>The complete genomes of actinobacterial strains from the NBC collection.</title>
        <authorList>
            <person name="Joergensen T.S."/>
            <person name="Alvarez Arevalo M."/>
            <person name="Sterndorff E.B."/>
            <person name="Faurdal D."/>
            <person name="Vuksanovic O."/>
            <person name="Mourched A.-S."/>
            <person name="Charusanti P."/>
            <person name="Shaw S."/>
            <person name="Blin K."/>
            <person name="Weber T."/>
        </authorList>
    </citation>
    <scope>NUCLEOTIDE SEQUENCE</scope>
    <source>
        <strain evidence="7">NBC_00686</strain>
    </source>
</reference>
<keyword evidence="4" id="KW-0238">DNA-binding</keyword>
<dbReference type="Proteomes" id="UP001432168">
    <property type="component" value="Chromosome"/>
</dbReference>
<keyword evidence="8" id="KW-1185">Reference proteome</keyword>
<accession>A0ABZ1X526</accession>
<evidence type="ECO:0000256" key="1">
    <source>
        <dbReference type="ARBA" id="ARBA00010641"/>
    </source>
</evidence>
<name>A0ABZ1X526_9ACTN</name>
<dbReference type="InterPro" id="IPR036388">
    <property type="entry name" value="WH-like_DNA-bd_sf"/>
</dbReference>
<dbReference type="InterPro" id="IPR013324">
    <property type="entry name" value="RNA_pol_sigma_r3/r4-like"/>
</dbReference>
<evidence type="ECO:0000313" key="8">
    <source>
        <dbReference type="Proteomes" id="UP001432168"/>
    </source>
</evidence>
<dbReference type="GeneID" id="95696862"/>
<comment type="similarity">
    <text evidence="1">Belongs to the sigma-70 factor family. ECF subfamily.</text>
</comment>
<dbReference type="Pfam" id="PF04542">
    <property type="entry name" value="Sigma70_r2"/>
    <property type="match status" value="1"/>
</dbReference>
<gene>
    <name evidence="7" type="ORF">OG929_35120</name>
</gene>
<keyword evidence="5" id="KW-0804">Transcription</keyword>
<dbReference type="Gene3D" id="1.10.1740.10">
    <property type="match status" value="1"/>
</dbReference>
<evidence type="ECO:0000259" key="6">
    <source>
        <dbReference type="Pfam" id="PF04542"/>
    </source>
</evidence>
<dbReference type="InterPro" id="IPR039425">
    <property type="entry name" value="RNA_pol_sigma-70-like"/>
</dbReference>
<evidence type="ECO:0000256" key="3">
    <source>
        <dbReference type="ARBA" id="ARBA00023082"/>
    </source>
</evidence>
<dbReference type="RefSeq" id="WP_329269177.1">
    <property type="nucleotide sequence ID" value="NZ_CP107755.1"/>
</dbReference>
<organism evidence="7 8">
    <name type="scientific">Streptomyces pseudovenezuelae</name>
    <dbReference type="NCBI Taxonomy" id="67350"/>
    <lineage>
        <taxon>Bacteria</taxon>
        <taxon>Bacillati</taxon>
        <taxon>Actinomycetota</taxon>
        <taxon>Actinomycetes</taxon>
        <taxon>Kitasatosporales</taxon>
        <taxon>Streptomycetaceae</taxon>
        <taxon>Streptomyces</taxon>
        <taxon>Streptomyces aurantiacus group</taxon>
    </lineage>
</organism>
<dbReference type="InterPro" id="IPR013325">
    <property type="entry name" value="RNA_pol_sigma_r2"/>
</dbReference>